<dbReference type="GO" id="GO:0016787">
    <property type="term" value="F:hydrolase activity"/>
    <property type="evidence" value="ECO:0007669"/>
    <property type="project" value="UniProtKB-KW"/>
</dbReference>
<dbReference type="PROSITE" id="PS00655">
    <property type="entry name" value="GLYCOSYL_HYDROL_F6_1"/>
    <property type="match status" value="1"/>
</dbReference>
<keyword evidence="3 9" id="KW-0136">Cellulose degradation</keyword>
<dbReference type="InterPro" id="IPR001524">
    <property type="entry name" value="Glyco_hydro_6_CS"/>
</dbReference>
<evidence type="ECO:0000256" key="4">
    <source>
        <dbReference type="ARBA" id="ARBA00023157"/>
    </source>
</evidence>
<evidence type="ECO:0000256" key="3">
    <source>
        <dbReference type="ARBA" id="ARBA00023001"/>
    </source>
</evidence>
<evidence type="ECO:0000256" key="10">
    <source>
        <dbReference type="SAM" id="MobiDB-lite"/>
    </source>
</evidence>
<dbReference type="Proteomes" id="UP000829992">
    <property type="component" value="Chromosome"/>
</dbReference>
<keyword evidence="2 9" id="KW-0378">Hydrolase</keyword>
<dbReference type="PANTHER" id="PTHR34876:SF4">
    <property type="entry name" value="1,4-BETA-D-GLUCAN CELLOBIOHYDROLASE C-RELATED"/>
    <property type="match status" value="1"/>
</dbReference>
<evidence type="ECO:0000256" key="2">
    <source>
        <dbReference type="ARBA" id="ARBA00022801"/>
    </source>
</evidence>
<keyword evidence="6 9" id="KW-0326">Glycosidase</keyword>
<sequence>MSQPPFRSPERGRPRIARPRLGRPRLARVFAAALLLGAAASGAVSQGAADSTAYAAAHARSDAPGPTFWVDPDSAAAHQVTAWRRQGRTADARLVERIAGRPQAVWLHGPGPGPVVRAATEAATAQRRTAVLVAYFIPHRDCGDYSGGGAATAAEYRGWIDEFAAGIGERAAYVIVEPDAVAQKIAGCAKADARERYGLLAYAVERIKARPHTKVYLDAGNAGWIPAENRLVAPLRQAGIAGADGFAINVSNYQTNAVSSEYGHRLARALGGAKHFVVDSSRNGNGPYTGGGEEAWCNPPGRALGTPPTSATGDPALDAYLWIKRPGESDGTCRGGPRAGQWWPQYALGLASRARG</sequence>
<dbReference type="EC" id="3.2.1.-" evidence="9"/>
<organism evidence="11 12">
    <name type="scientific">Streptomyces durmitorensis</name>
    <dbReference type="NCBI Taxonomy" id="319947"/>
    <lineage>
        <taxon>Bacteria</taxon>
        <taxon>Bacillati</taxon>
        <taxon>Actinomycetota</taxon>
        <taxon>Actinomycetes</taxon>
        <taxon>Kitasatosporales</taxon>
        <taxon>Streptomycetaceae</taxon>
        <taxon>Streptomyces</taxon>
    </lineage>
</organism>
<dbReference type="InterPro" id="IPR016288">
    <property type="entry name" value="Beta_cellobiohydrolase"/>
</dbReference>
<keyword evidence="4" id="KW-1015">Disulfide bond</keyword>
<evidence type="ECO:0000313" key="12">
    <source>
        <dbReference type="Proteomes" id="UP000829992"/>
    </source>
</evidence>
<keyword evidence="7 9" id="KW-0624">Polysaccharide degradation</keyword>
<reference evidence="11 12" key="1">
    <citation type="submission" date="2022-05" db="EMBL/GenBank/DDBJ databases">
        <authorList>
            <person name="Zhou X."/>
            <person name="Li K."/>
            <person name="Man Y."/>
        </authorList>
    </citation>
    <scope>NUCLEOTIDE SEQUENCE [LARGE SCALE GENOMIC DNA]</scope>
    <source>
        <strain evidence="11 12">MS405</strain>
    </source>
</reference>
<keyword evidence="12" id="KW-1185">Reference proteome</keyword>
<dbReference type="SUPFAM" id="SSF51989">
    <property type="entry name" value="Glycosyl hydrolases family 6, cellulases"/>
    <property type="match status" value="1"/>
</dbReference>
<evidence type="ECO:0000256" key="7">
    <source>
        <dbReference type="ARBA" id="ARBA00023326"/>
    </source>
</evidence>
<evidence type="ECO:0000256" key="9">
    <source>
        <dbReference type="RuleBase" id="RU361186"/>
    </source>
</evidence>
<evidence type="ECO:0000256" key="1">
    <source>
        <dbReference type="ARBA" id="ARBA00022729"/>
    </source>
</evidence>
<protein>
    <recommendedName>
        <fullName evidence="9">Glucanase</fullName>
        <ecNumber evidence="9">3.2.1.-</ecNumber>
    </recommendedName>
</protein>
<dbReference type="PIRSF" id="PIRSF001100">
    <property type="entry name" value="Beta_cellobiohydrolase"/>
    <property type="match status" value="1"/>
</dbReference>
<dbReference type="InterPro" id="IPR036434">
    <property type="entry name" value="Beta_cellobiohydrolase_sf"/>
</dbReference>
<dbReference type="PRINTS" id="PR00733">
    <property type="entry name" value="GLHYDRLASE6"/>
</dbReference>
<evidence type="ECO:0000256" key="6">
    <source>
        <dbReference type="ARBA" id="ARBA00023295"/>
    </source>
</evidence>
<keyword evidence="1" id="KW-0732">Signal</keyword>
<feature type="active site" evidence="8">
    <location>
        <position position="141"/>
    </location>
</feature>
<dbReference type="RefSeq" id="WP_249590551.1">
    <property type="nucleotide sequence ID" value="NZ_BAAAQL010000055.1"/>
</dbReference>
<comment type="similarity">
    <text evidence="9">Belongs to the glycosyl hydrolase family 6.</text>
</comment>
<proteinExistence type="inferred from homology"/>
<feature type="region of interest" description="Disordered" evidence="10">
    <location>
        <begin position="1"/>
        <end position="20"/>
    </location>
</feature>
<evidence type="ECO:0000256" key="8">
    <source>
        <dbReference type="PROSITE-ProRule" id="PRU10056"/>
    </source>
</evidence>
<dbReference type="EMBL" id="CP097289">
    <property type="protein sequence ID" value="UQT59195.1"/>
    <property type="molecule type" value="Genomic_DNA"/>
</dbReference>
<accession>A0ABY4Q0F7</accession>
<dbReference type="Gene3D" id="3.20.20.40">
    <property type="entry name" value="1, 4-beta cellobiohydrolase"/>
    <property type="match status" value="1"/>
</dbReference>
<name>A0ABY4Q0F7_9ACTN</name>
<evidence type="ECO:0000313" key="11">
    <source>
        <dbReference type="EMBL" id="UQT59195.1"/>
    </source>
</evidence>
<evidence type="ECO:0000256" key="5">
    <source>
        <dbReference type="ARBA" id="ARBA00023277"/>
    </source>
</evidence>
<dbReference type="Pfam" id="PF01341">
    <property type="entry name" value="Glyco_hydro_6"/>
    <property type="match status" value="1"/>
</dbReference>
<dbReference type="PANTHER" id="PTHR34876">
    <property type="match status" value="1"/>
</dbReference>
<keyword evidence="5 9" id="KW-0119">Carbohydrate metabolism</keyword>
<gene>
    <name evidence="11" type="ORF">M4V62_31315</name>
</gene>